<evidence type="ECO:0000313" key="2">
    <source>
        <dbReference type="EMBL" id="KKK47042.1"/>
    </source>
</evidence>
<accession>A0A0F8VRV3</accession>
<dbReference type="EMBL" id="LAZR01069779">
    <property type="protein sequence ID" value="KKK47042.1"/>
    <property type="molecule type" value="Genomic_DNA"/>
</dbReference>
<comment type="caution">
    <text evidence="2">The sequence shown here is derived from an EMBL/GenBank/DDBJ whole genome shotgun (WGS) entry which is preliminary data.</text>
</comment>
<protein>
    <recommendedName>
        <fullName evidence="1">Response regulatory domain-containing protein</fullName>
    </recommendedName>
</protein>
<dbReference type="Gene3D" id="3.40.50.2300">
    <property type="match status" value="1"/>
</dbReference>
<feature type="domain" description="Response regulatory" evidence="1">
    <location>
        <begin position="10"/>
        <end position="139"/>
    </location>
</feature>
<name>A0A0F8VRV3_9ZZZZ</name>
<dbReference type="AlphaFoldDB" id="A0A0F8VRV3"/>
<dbReference type="InterPro" id="IPR052893">
    <property type="entry name" value="TCS_response_regulator"/>
</dbReference>
<proteinExistence type="predicted"/>
<evidence type="ECO:0000259" key="1">
    <source>
        <dbReference type="PROSITE" id="PS50110"/>
    </source>
</evidence>
<dbReference type="PROSITE" id="PS50110">
    <property type="entry name" value="RESPONSE_REGULATORY"/>
    <property type="match status" value="1"/>
</dbReference>
<dbReference type="PANTHER" id="PTHR44520">
    <property type="entry name" value="RESPONSE REGULATOR RCP1-RELATED"/>
    <property type="match status" value="1"/>
</dbReference>
<dbReference type="InterPro" id="IPR011006">
    <property type="entry name" value="CheY-like_superfamily"/>
</dbReference>
<dbReference type="SUPFAM" id="SSF52172">
    <property type="entry name" value="CheY-like"/>
    <property type="match status" value="1"/>
</dbReference>
<organism evidence="2">
    <name type="scientific">marine sediment metagenome</name>
    <dbReference type="NCBI Taxonomy" id="412755"/>
    <lineage>
        <taxon>unclassified sequences</taxon>
        <taxon>metagenomes</taxon>
        <taxon>ecological metagenomes</taxon>
    </lineage>
</organism>
<dbReference type="Pfam" id="PF00072">
    <property type="entry name" value="Response_reg"/>
    <property type="match status" value="1"/>
</dbReference>
<dbReference type="CDD" id="cd17557">
    <property type="entry name" value="REC_Rcp-like"/>
    <property type="match status" value="1"/>
</dbReference>
<dbReference type="GO" id="GO:0000160">
    <property type="term" value="P:phosphorelay signal transduction system"/>
    <property type="evidence" value="ECO:0007669"/>
    <property type="project" value="InterPro"/>
</dbReference>
<dbReference type="PANTHER" id="PTHR44520:SF2">
    <property type="entry name" value="RESPONSE REGULATOR RCP1"/>
    <property type="match status" value="1"/>
</dbReference>
<reference evidence="2" key="1">
    <citation type="journal article" date="2015" name="Nature">
        <title>Complex archaea that bridge the gap between prokaryotes and eukaryotes.</title>
        <authorList>
            <person name="Spang A."/>
            <person name="Saw J.H."/>
            <person name="Jorgensen S.L."/>
            <person name="Zaremba-Niedzwiedzka K."/>
            <person name="Martijn J."/>
            <person name="Lind A.E."/>
            <person name="van Eijk R."/>
            <person name="Schleper C."/>
            <person name="Guy L."/>
            <person name="Ettema T.J."/>
        </authorList>
    </citation>
    <scope>NUCLEOTIDE SEQUENCE</scope>
</reference>
<gene>
    <name evidence="2" type="ORF">LCGC14_3159190</name>
</gene>
<feature type="non-terminal residue" evidence="2">
    <location>
        <position position="148"/>
    </location>
</feature>
<dbReference type="SMART" id="SM00448">
    <property type="entry name" value="REC"/>
    <property type="match status" value="1"/>
</dbReference>
<dbReference type="InterPro" id="IPR001789">
    <property type="entry name" value="Sig_transdc_resp-reg_receiver"/>
</dbReference>
<sequence length="148" mass="17226">MSIEREKELIILIVEDDPGHASLIMKNLKRSGLRNKFIVLKDGEEALDFLFQFLRRKEPERREGDAYLLLLDIRLPKVDGIEVLRQIKEDPDLREIPVIMLTTTDDPREIETCYKLGCNVYITKPVDSKQFVEAIMRLGLFLMVVKIP</sequence>